<dbReference type="KEGG" id="bon:A361_24835"/>
<dbReference type="AlphaFoldDB" id="A0A160MG21"/>
<dbReference type="GO" id="GO:0071555">
    <property type="term" value="P:cell wall organization"/>
    <property type="evidence" value="ECO:0007669"/>
    <property type="project" value="UniProtKB-KW"/>
</dbReference>
<evidence type="ECO:0000313" key="6">
    <source>
        <dbReference type="EMBL" id="AND42236.1"/>
    </source>
</evidence>
<dbReference type="Gene3D" id="3.40.630.190">
    <property type="entry name" value="LCP protein"/>
    <property type="match status" value="1"/>
</dbReference>
<evidence type="ECO:0000313" key="7">
    <source>
        <dbReference type="Proteomes" id="UP000077856"/>
    </source>
</evidence>
<name>A0A160MG21_9BACI</name>
<dbReference type="PANTHER" id="PTHR33392">
    <property type="entry name" value="POLYISOPRENYL-TEICHOIC ACID--PEPTIDOGLYCAN TEICHOIC ACID TRANSFERASE TAGU"/>
    <property type="match status" value="1"/>
</dbReference>
<keyword evidence="4" id="KW-1133">Transmembrane helix</keyword>
<dbReference type="InterPro" id="IPR050922">
    <property type="entry name" value="LytR/CpsA/Psr_CW_biosynth"/>
</dbReference>
<reference evidence="6 7" key="1">
    <citation type="submission" date="2016-04" db="EMBL/GenBank/DDBJ databases">
        <title>Complete genome sequence of Bacillus oceanisediminis strain 2691.</title>
        <authorList>
            <person name="Jeong H."/>
            <person name="Kim H.J."/>
            <person name="Lee D.-W."/>
        </authorList>
    </citation>
    <scope>NUCLEOTIDE SEQUENCE [LARGE SCALE GENOMIC DNA]</scope>
    <source>
        <strain evidence="6 7">2691</strain>
    </source>
</reference>
<dbReference type="EMBL" id="CP015506">
    <property type="protein sequence ID" value="AND42236.1"/>
    <property type="molecule type" value="Genomic_DNA"/>
</dbReference>
<evidence type="ECO:0000256" key="2">
    <source>
        <dbReference type="ARBA" id="ARBA00022692"/>
    </source>
</evidence>
<dbReference type="STRING" id="1196031.A361_24835"/>
<dbReference type="NCBIfam" id="TIGR00350">
    <property type="entry name" value="lytR_cpsA_psr"/>
    <property type="match status" value="1"/>
</dbReference>
<dbReference type="RefSeq" id="WP_019380798.1">
    <property type="nucleotide sequence ID" value="NZ_CP015506.1"/>
</dbReference>
<evidence type="ECO:0000259" key="5">
    <source>
        <dbReference type="Pfam" id="PF03816"/>
    </source>
</evidence>
<sequence length="335" mass="38723">MNKKETTPLDRRRINKKKRRRRLLLTLLLTLFLTVLSTLGYFTFKTYQVASDSFSDIDGRQEKSELREEPVYVSSDPFSILLLGVEDYSDEYDAGRSDTILVATFNPDKQSMKLLSIPRDTLVEIPDEGEDKINHSFGVGGKEKVIETVEHFLDIPIDYYATVNFKGFINIVDIVGGVTVDVPFSFNDINSDWDRFFFEEGEQTLQGEEALVYARMRKKDPRGDFGRNYRQRQIVSGLIDKMSSPATLLKIDDIADEIGKNIETNMRIKEALAFRKKYPDFNSSMIQQLELKGEDYNNSYGTYYYIPNEESVEELKYTLKEHLELSNEIEAETSY</sequence>
<evidence type="ECO:0000256" key="1">
    <source>
        <dbReference type="ARBA" id="ARBA00006068"/>
    </source>
</evidence>
<keyword evidence="4" id="KW-0472">Membrane</keyword>
<dbReference type="eggNOG" id="COG1316">
    <property type="taxonomic scope" value="Bacteria"/>
</dbReference>
<keyword evidence="3" id="KW-0735">Signal-anchor</keyword>
<protein>
    <submittedName>
        <fullName evidence="6">LytR family transcriptional regulator</fullName>
    </submittedName>
</protein>
<accession>A0A160MG21</accession>
<comment type="similarity">
    <text evidence="1">Belongs to the LytR/CpsA/Psr (LCP) family.</text>
</comment>
<dbReference type="PANTHER" id="PTHR33392:SF10">
    <property type="entry name" value="POLYISOPRENYL-TEICHOIC ACID--PEPTIDOGLYCAN TEICHOIC ACID TRANSFERASE TAGV"/>
    <property type="match status" value="1"/>
</dbReference>
<gene>
    <name evidence="6" type="ORF">A361_24835</name>
</gene>
<organism evidence="6 7">
    <name type="scientific">Cytobacillus oceanisediminis 2691</name>
    <dbReference type="NCBI Taxonomy" id="1196031"/>
    <lineage>
        <taxon>Bacteria</taxon>
        <taxon>Bacillati</taxon>
        <taxon>Bacillota</taxon>
        <taxon>Bacilli</taxon>
        <taxon>Bacillales</taxon>
        <taxon>Bacillaceae</taxon>
        <taxon>Cytobacillus</taxon>
    </lineage>
</organism>
<evidence type="ECO:0000256" key="4">
    <source>
        <dbReference type="ARBA" id="ARBA00022989"/>
    </source>
</evidence>
<feature type="domain" description="Cell envelope-related transcriptional attenuator" evidence="5">
    <location>
        <begin position="96"/>
        <end position="243"/>
    </location>
</feature>
<dbReference type="Proteomes" id="UP000077856">
    <property type="component" value="Chromosome"/>
</dbReference>
<evidence type="ECO:0000256" key="3">
    <source>
        <dbReference type="ARBA" id="ARBA00022968"/>
    </source>
</evidence>
<dbReference type="InterPro" id="IPR004474">
    <property type="entry name" value="LytR_CpsA_psr"/>
</dbReference>
<proteinExistence type="inferred from homology"/>
<dbReference type="Pfam" id="PF03816">
    <property type="entry name" value="LytR_cpsA_psr"/>
    <property type="match status" value="1"/>
</dbReference>
<keyword evidence="2" id="KW-0812">Transmembrane</keyword>